<dbReference type="Gene3D" id="2.10.70.10">
    <property type="entry name" value="Complement Module, domain 1"/>
    <property type="match status" value="1"/>
</dbReference>
<gene>
    <name evidence="1" type="ORF">GCM10010873_08520</name>
</gene>
<evidence type="ECO:0000313" key="2">
    <source>
        <dbReference type="Proteomes" id="UP001157355"/>
    </source>
</evidence>
<organism evidence="1 2">
    <name type="scientific">Cypionkella aquatica</name>
    <dbReference type="NCBI Taxonomy" id="1756042"/>
    <lineage>
        <taxon>Bacteria</taxon>
        <taxon>Pseudomonadati</taxon>
        <taxon>Pseudomonadota</taxon>
        <taxon>Alphaproteobacteria</taxon>
        <taxon>Rhodobacterales</taxon>
        <taxon>Paracoccaceae</taxon>
        <taxon>Cypionkella</taxon>
    </lineage>
</organism>
<dbReference type="AlphaFoldDB" id="A0AA37WZ25"/>
<evidence type="ECO:0008006" key="3">
    <source>
        <dbReference type="Google" id="ProtNLM"/>
    </source>
</evidence>
<protein>
    <recommendedName>
        <fullName evidence="3">Hemin uptake protein HemP</fullName>
    </recommendedName>
</protein>
<reference evidence="1 2" key="1">
    <citation type="journal article" date="2014" name="Int. J. Syst. Evol. Microbiol.">
        <title>Complete genome sequence of Corynebacterium casei LMG S-19264T (=DSM 44701T), isolated from a smear-ripened cheese.</title>
        <authorList>
            <consortium name="US DOE Joint Genome Institute (JGI-PGF)"/>
            <person name="Walter F."/>
            <person name="Albersmeier A."/>
            <person name="Kalinowski J."/>
            <person name="Ruckert C."/>
        </authorList>
    </citation>
    <scope>NUCLEOTIDE SEQUENCE [LARGE SCALE GENOMIC DNA]</scope>
    <source>
        <strain evidence="1 2">NBRC 111766</strain>
    </source>
</reference>
<sequence>MITCNQLLRSNPMFETKILSPMAPAPEPVASDRTLRYDARALTGGAGTAYIELDGQIYTLRITKSAKLILTK</sequence>
<evidence type="ECO:0000313" key="1">
    <source>
        <dbReference type="EMBL" id="GLS85878.1"/>
    </source>
</evidence>
<keyword evidence="2" id="KW-1185">Reference proteome</keyword>
<name>A0AA37WZ25_9RHOB</name>
<accession>A0AA37WZ25</accession>
<dbReference type="InterPro" id="IPR019600">
    <property type="entry name" value="Hemin_uptake_protein_HemP"/>
</dbReference>
<dbReference type="EMBL" id="BSPP01000004">
    <property type="protein sequence ID" value="GLS85878.1"/>
    <property type="molecule type" value="Genomic_DNA"/>
</dbReference>
<proteinExistence type="predicted"/>
<dbReference type="Proteomes" id="UP001157355">
    <property type="component" value="Unassembled WGS sequence"/>
</dbReference>
<dbReference type="Pfam" id="PF10636">
    <property type="entry name" value="hemP"/>
    <property type="match status" value="1"/>
</dbReference>
<comment type="caution">
    <text evidence="1">The sequence shown here is derived from an EMBL/GenBank/DDBJ whole genome shotgun (WGS) entry which is preliminary data.</text>
</comment>